<organism evidence="1">
    <name type="scientific">Oryza brachyantha</name>
    <name type="common">malo sina</name>
    <dbReference type="NCBI Taxonomy" id="4533"/>
    <lineage>
        <taxon>Eukaryota</taxon>
        <taxon>Viridiplantae</taxon>
        <taxon>Streptophyta</taxon>
        <taxon>Embryophyta</taxon>
        <taxon>Tracheophyta</taxon>
        <taxon>Spermatophyta</taxon>
        <taxon>Magnoliopsida</taxon>
        <taxon>Liliopsida</taxon>
        <taxon>Poales</taxon>
        <taxon>Poaceae</taxon>
        <taxon>BOP clade</taxon>
        <taxon>Oryzoideae</taxon>
        <taxon>Oryzeae</taxon>
        <taxon>Oryzinae</taxon>
        <taxon>Oryza</taxon>
    </lineage>
</organism>
<dbReference type="HOGENOM" id="CLU_2783417_0_0_1"/>
<protein>
    <submittedName>
        <fullName evidence="1">Uncharacterized protein</fullName>
    </submittedName>
</protein>
<evidence type="ECO:0000313" key="2">
    <source>
        <dbReference type="Proteomes" id="UP000006038"/>
    </source>
</evidence>
<keyword evidence="2" id="KW-1185">Reference proteome</keyword>
<dbReference type="Gramene" id="OB09G26070.1">
    <property type="protein sequence ID" value="OB09G26070.1"/>
    <property type="gene ID" value="OB09G26070"/>
</dbReference>
<name>J3N028_ORYBR</name>
<reference evidence="1" key="2">
    <citation type="submission" date="2013-04" db="UniProtKB">
        <authorList>
            <consortium name="EnsemblPlants"/>
        </authorList>
    </citation>
    <scope>IDENTIFICATION</scope>
</reference>
<dbReference type="Proteomes" id="UP000006038">
    <property type="component" value="Chromosome 9"/>
</dbReference>
<proteinExistence type="predicted"/>
<dbReference type="EnsemblPlants" id="OB09G26070.1">
    <property type="protein sequence ID" value="OB09G26070.1"/>
    <property type="gene ID" value="OB09G26070"/>
</dbReference>
<evidence type="ECO:0000313" key="1">
    <source>
        <dbReference type="EnsemblPlants" id="OB09G26070.1"/>
    </source>
</evidence>
<sequence length="69" mass="7592">GTALLSRLISPSSVRLLVAGYRWRARSSTICAIVDGCTLDFFFFWGKGIYPGNPIVAVEYTASQHMLLP</sequence>
<reference evidence="1" key="1">
    <citation type="journal article" date="2013" name="Nat. Commun.">
        <title>Whole-genome sequencing of Oryza brachyantha reveals mechanisms underlying Oryza genome evolution.</title>
        <authorList>
            <person name="Chen J."/>
            <person name="Huang Q."/>
            <person name="Gao D."/>
            <person name="Wang J."/>
            <person name="Lang Y."/>
            <person name="Liu T."/>
            <person name="Li B."/>
            <person name="Bai Z."/>
            <person name="Luis Goicoechea J."/>
            <person name="Liang C."/>
            <person name="Chen C."/>
            <person name="Zhang W."/>
            <person name="Sun S."/>
            <person name="Liao Y."/>
            <person name="Zhang X."/>
            <person name="Yang L."/>
            <person name="Song C."/>
            <person name="Wang M."/>
            <person name="Shi J."/>
            <person name="Liu G."/>
            <person name="Liu J."/>
            <person name="Zhou H."/>
            <person name="Zhou W."/>
            <person name="Yu Q."/>
            <person name="An N."/>
            <person name="Chen Y."/>
            <person name="Cai Q."/>
            <person name="Wang B."/>
            <person name="Liu B."/>
            <person name="Min J."/>
            <person name="Huang Y."/>
            <person name="Wu H."/>
            <person name="Li Z."/>
            <person name="Zhang Y."/>
            <person name="Yin Y."/>
            <person name="Song W."/>
            <person name="Jiang J."/>
            <person name="Jackson S.A."/>
            <person name="Wing R.A."/>
            <person name="Wang J."/>
            <person name="Chen M."/>
        </authorList>
    </citation>
    <scope>NUCLEOTIDE SEQUENCE [LARGE SCALE GENOMIC DNA]</scope>
    <source>
        <strain evidence="1">cv. IRGC 101232</strain>
    </source>
</reference>
<dbReference type="AlphaFoldDB" id="J3N028"/>
<accession>J3N028</accession>